<dbReference type="FunFam" id="3.30.420.40:FF:000124">
    <property type="entry name" value="Carbamoyltransferase HypF"/>
    <property type="match status" value="1"/>
</dbReference>
<dbReference type="SUPFAM" id="SSF54975">
    <property type="entry name" value="Acylphosphatase/BLUF domain-like"/>
    <property type="match status" value="1"/>
</dbReference>
<dbReference type="Pfam" id="PF00708">
    <property type="entry name" value="Acylphosphatase"/>
    <property type="match status" value="1"/>
</dbReference>
<protein>
    <recommendedName>
        <fullName evidence="8">Carbamoyltransferase</fullName>
        <ecNumber evidence="8">6.2.-.-</ecNumber>
    </recommendedName>
</protein>
<dbReference type="GO" id="GO:0016874">
    <property type="term" value="F:ligase activity"/>
    <property type="evidence" value="ECO:0007669"/>
    <property type="project" value="UniProtKB-UniRule"/>
</dbReference>
<dbReference type="GO" id="GO:0008270">
    <property type="term" value="F:zinc ion binding"/>
    <property type="evidence" value="ECO:0007669"/>
    <property type="project" value="UniProtKB-KW"/>
</dbReference>
<evidence type="ECO:0000256" key="8">
    <source>
        <dbReference type="PIRNR" id="PIRNR006256"/>
    </source>
</evidence>
<organism evidence="12 13">
    <name type="scientific">Aquifex aeolicus</name>
    <dbReference type="NCBI Taxonomy" id="63363"/>
    <lineage>
        <taxon>Bacteria</taxon>
        <taxon>Pseudomonadati</taxon>
        <taxon>Aquificota</taxon>
        <taxon>Aquificia</taxon>
        <taxon>Aquificales</taxon>
        <taxon>Aquificaceae</taxon>
        <taxon>Aquifex</taxon>
    </lineage>
</organism>
<dbReference type="EC" id="6.2.-.-" evidence="8"/>
<sequence>MVYKRAKISLKGLVQGVGFRPFVYRLATALNLKGFVLNDGKGVLIEVEGNENKVALFLKRLHTEKPPNARIISQEFEFLPPKGYKNFEIKGSQRNGEREVLVLPDLATCEDCLTELFNPADRRYMYPFINCTNCGPRFTIIESLPYDRPNTSMKKFKMCPACLREYTDPKSRRFHAQPNACKECGPQLYYWEKGKITTQRDKAFEKLIEELKRGKIVAVKGIGGFHLICNATDEKVVSLLRERKKRREKPFAVMFRDLDQLMEYANPTQLEKALLISPERPIVLVEKRKELAPSVAPKLKKVGAFLPYSPLHHMILRAVDFPVVATSANLSEEPIVKDNEEAISKLKDLADAIVLHDRDIVRRCDDSVVKVVGGVPLYIRRSRGVVPSPILLPFRLKRKVLAVGGTLKNTFAIAWNDKVILSQHIGDIENLSTLKVFEESVKDLMNLYDFVPDLVVCDMHPRYETTRFAKTLPYKVIQMQHHHAHAVSCMAENGLQGEVLAVTWDGTGFGLDKTVWGGEFLISTYTSFRRFFHFKNFKLLGGEKAVKEPARVALSLLFELYGEKVLSLDLPAVKFYNSTERRLLYKVWKVGFNNPLTSSVGRLFDGVASLLGICQKVSYEGEAAMLVEDLYDPSVRDFYDFILEGDQVDWKPIIEGILKDRKDPPKAVSRFINTLARIVLEVALKGEREKVCLSGGVMQNDPLVRKIKELLTKEGFKVYTHQKVPSGDGGISLGQAVFGGLIDL</sequence>
<evidence type="ECO:0000256" key="4">
    <source>
        <dbReference type="ARBA" id="ARBA00022723"/>
    </source>
</evidence>
<keyword evidence="5" id="KW-0863">Zinc-finger</keyword>
<dbReference type="NCBIfam" id="TIGR00143">
    <property type="entry name" value="hypF"/>
    <property type="match status" value="1"/>
</dbReference>
<dbReference type="PANTHER" id="PTHR42959">
    <property type="entry name" value="CARBAMOYLTRANSFERASE"/>
    <property type="match status" value="1"/>
</dbReference>
<proteinExistence type="inferred from homology"/>
<evidence type="ECO:0000256" key="3">
    <source>
        <dbReference type="ARBA" id="ARBA00022598"/>
    </source>
</evidence>
<comment type="caution">
    <text evidence="12">The sequence shown here is derived from an EMBL/GenBank/DDBJ whole genome shotgun (WGS) entry which is preliminary data.</text>
</comment>
<dbReference type="GO" id="GO:0051604">
    <property type="term" value="P:protein maturation"/>
    <property type="evidence" value="ECO:0007669"/>
    <property type="project" value="TreeGrafter"/>
</dbReference>
<dbReference type="PROSITE" id="PS00150">
    <property type="entry name" value="ACYLPHOSPHATASE_1"/>
    <property type="match status" value="1"/>
</dbReference>
<comment type="catalytic activity">
    <reaction evidence="9">
        <text>an acyl phosphate + H2O = a carboxylate + phosphate + H(+)</text>
        <dbReference type="Rhea" id="RHEA:14965"/>
        <dbReference type="ChEBI" id="CHEBI:15377"/>
        <dbReference type="ChEBI" id="CHEBI:15378"/>
        <dbReference type="ChEBI" id="CHEBI:29067"/>
        <dbReference type="ChEBI" id="CHEBI:43474"/>
        <dbReference type="ChEBI" id="CHEBI:59918"/>
        <dbReference type="EC" id="3.6.1.7"/>
    </reaction>
</comment>
<dbReference type="GO" id="GO:0003998">
    <property type="term" value="F:acylphosphatase activity"/>
    <property type="evidence" value="ECO:0007669"/>
    <property type="project" value="UniProtKB-EC"/>
</dbReference>
<keyword evidence="4" id="KW-0479">Metal-binding</keyword>
<feature type="domain" description="YrdC-like" evidence="11">
    <location>
        <begin position="201"/>
        <end position="384"/>
    </location>
</feature>
<evidence type="ECO:0000259" key="10">
    <source>
        <dbReference type="PROSITE" id="PS51160"/>
    </source>
</evidence>
<reference evidence="12" key="1">
    <citation type="journal article" date="2020" name="ISME J.">
        <title>Gammaproteobacteria mediating utilization of methyl-, sulfur- and petroleum organic compounds in deep ocean hydrothermal plumes.</title>
        <authorList>
            <person name="Zhou Z."/>
            <person name="Liu Y."/>
            <person name="Pan J."/>
            <person name="Cron B.R."/>
            <person name="Toner B.M."/>
            <person name="Anantharaman K."/>
            <person name="Breier J.A."/>
            <person name="Dick G.J."/>
            <person name="Li M."/>
        </authorList>
    </citation>
    <scope>NUCLEOTIDE SEQUENCE</scope>
    <source>
        <strain evidence="12">SZUA-1501</strain>
    </source>
</reference>
<dbReference type="InterPro" id="IPR055128">
    <property type="entry name" value="HypF_C_2"/>
</dbReference>
<keyword evidence="6" id="KW-0862">Zinc</keyword>
<dbReference type="Gene3D" id="3.90.870.50">
    <property type="match status" value="1"/>
</dbReference>
<dbReference type="InterPro" id="IPR006070">
    <property type="entry name" value="Sua5-like_dom"/>
</dbReference>
<dbReference type="SUPFAM" id="SSF55821">
    <property type="entry name" value="YrdC/RibB"/>
    <property type="match status" value="1"/>
</dbReference>
<comment type="pathway">
    <text evidence="1">Protein modification; [NiFe] hydrogenase maturation.</text>
</comment>
<evidence type="ECO:0000256" key="7">
    <source>
        <dbReference type="ARBA" id="ARBA00048220"/>
    </source>
</evidence>
<dbReference type="Pfam" id="PF22521">
    <property type="entry name" value="HypF_C_2"/>
    <property type="match status" value="1"/>
</dbReference>
<accession>A0A9D1CF44</accession>
<evidence type="ECO:0000313" key="12">
    <source>
        <dbReference type="EMBL" id="HIP98545.1"/>
    </source>
</evidence>
<dbReference type="GO" id="GO:0003725">
    <property type="term" value="F:double-stranded RNA binding"/>
    <property type="evidence" value="ECO:0007669"/>
    <property type="project" value="InterPro"/>
</dbReference>
<evidence type="ECO:0000256" key="6">
    <source>
        <dbReference type="ARBA" id="ARBA00022833"/>
    </source>
</evidence>
<dbReference type="InterPro" id="IPR041440">
    <property type="entry name" value="HypF_C"/>
</dbReference>
<dbReference type="Gene3D" id="3.30.420.40">
    <property type="match status" value="1"/>
</dbReference>
<dbReference type="Proteomes" id="UP000606463">
    <property type="component" value="Unassembled WGS sequence"/>
</dbReference>
<dbReference type="PROSITE" id="PS51163">
    <property type="entry name" value="YRDC"/>
    <property type="match status" value="1"/>
</dbReference>
<dbReference type="Pfam" id="PF17788">
    <property type="entry name" value="HypF_C"/>
    <property type="match status" value="1"/>
</dbReference>
<evidence type="ECO:0000256" key="5">
    <source>
        <dbReference type="ARBA" id="ARBA00022771"/>
    </source>
</evidence>
<evidence type="ECO:0000259" key="11">
    <source>
        <dbReference type="PROSITE" id="PS51163"/>
    </source>
</evidence>
<dbReference type="Pfam" id="PF01300">
    <property type="entry name" value="Sua5_yciO_yrdC"/>
    <property type="match status" value="1"/>
</dbReference>
<keyword evidence="9" id="KW-0378">Hydrolase</keyword>
<evidence type="ECO:0000256" key="1">
    <source>
        <dbReference type="ARBA" id="ARBA00004711"/>
    </source>
</evidence>
<dbReference type="Gene3D" id="3.30.420.360">
    <property type="match status" value="1"/>
</dbReference>
<dbReference type="AlphaFoldDB" id="A0A9D1CF44"/>
<dbReference type="PANTHER" id="PTHR42959:SF1">
    <property type="entry name" value="CARBAMOYLTRANSFERASE HYPF"/>
    <property type="match status" value="1"/>
</dbReference>
<name>A0A9D1CF44_AQUAO</name>
<dbReference type="SUPFAM" id="SSF53067">
    <property type="entry name" value="Actin-like ATPase domain"/>
    <property type="match status" value="1"/>
</dbReference>
<comment type="similarity">
    <text evidence="2 8">Belongs to the carbamoyltransferase HypF family.</text>
</comment>
<keyword evidence="3" id="KW-0436">Ligase</keyword>
<dbReference type="InterPro" id="IPR017945">
    <property type="entry name" value="DHBP_synth_RibB-like_a/b_dom"/>
</dbReference>
<gene>
    <name evidence="12" type="primary">hypF</name>
    <name evidence="12" type="ORF">EYH37_04185</name>
</gene>
<feature type="active site" evidence="9">
    <location>
        <position position="20"/>
    </location>
</feature>
<dbReference type="InterPro" id="IPR017968">
    <property type="entry name" value="Acylphosphatase_CS"/>
</dbReference>
<dbReference type="InterPro" id="IPR011125">
    <property type="entry name" value="Znf_HypF"/>
</dbReference>
<dbReference type="InterPro" id="IPR036046">
    <property type="entry name" value="Acylphosphatase-like_dom_sf"/>
</dbReference>
<feature type="active site" evidence="9">
    <location>
        <position position="38"/>
    </location>
</feature>
<evidence type="ECO:0000256" key="2">
    <source>
        <dbReference type="ARBA" id="ARBA00008097"/>
    </source>
</evidence>
<dbReference type="PIRSF" id="PIRSF006256">
    <property type="entry name" value="CMPcnvr_hdrg_mat"/>
    <property type="match status" value="1"/>
</dbReference>
<dbReference type="InterPro" id="IPR001792">
    <property type="entry name" value="Acylphosphatase-like_dom"/>
</dbReference>
<dbReference type="EMBL" id="DQVE01000045">
    <property type="protein sequence ID" value="HIP98545.1"/>
    <property type="molecule type" value="Genomic_DNA"/>
</dbReference>
<comment type="catalytic activity">
    <reaction evidence="7">
        <text>C-terminal L-cysteinyl-[HypE protein] + carbamoyl phosphate + ATP + H2O = C-terminal S-carboxamide-L-cysteinyl-[HypE protein] + AMP + phosphate + diphosphate + H(+)</text>
        <dbReference type="Rhea" id="RHEA:55636"/>
        <dbReference type="Rhea" id="RHEA-COMP:14247"/>
        <dbReference type="Rhea" id="RHEA-COMP:14392"/>
        <dbReference type="ChEBI" id="CHEBI:15377"/>
        <dbReference type="ChEBI" id="CHEBI:15378"/>
        <dbReference type="ChEBI" id="CHEBI:30616"/>
        <dbReference type="ChEBI" id="CHEBI:33019"/>
        <dbReference type="ChEBI" id="CHEBI:43474"/>
        <dbReference type="ChEBI" id="CHEBI:58228"/>
        <dbReference type="ChEBI" id="CHEBI:76913"/>
        <dbReference type="ChEBI" id="CHEBI:139126"/>
        <dbReference type="ChEBI" id="CHEBI:456215"/>
    </reaction>
</comment>
<evidence type="ECO:0000256" key="9">
    <source>
        <dbReference type="PROSITE-ProRule" id="PRU00520"/>
    </source>
</evidence>
<dbReference type="Gene3D" id="3.30.110.120">
    <property type="match status" value="1"/>
</dbReference>
<dbReference type="InterPro" id="IPR043129">
    <property type="entry name" value="ATPase_NBD"/>
</dbReference>
<feature type="domain" description="Acylphosphatase-like" evidence="10">
    <location>
        <begin position="5"/>
        <end position="91"/>
    </location>
</feature>
<dbReference type="GO" id="GO:0016743">
    <property type="term" value="F:carboxyl- or carbamoyltransferase activity"/>
    <property type="evidence" value="ECO:0007669"/>
    <property type="project" value="UniProtKB-UniRule"/>
</dbReference>
<dbReference type="PROSITE" id="PS51160">
    <property type="entry name" value="ACYLPHOSPHATASE_3"/>
    <property type="match status" value="1"/>
</dbReference>
<dbReference type="InterPro" id="IPR004421">
    <property type="entry name" value="Carbamoyltransferase_HypF"/>
</dbReference>
<evidence type="ECO:0000313" key="13">
    <source>
        <dbReference type="Proteomes" id="UP000606463"/>
    </source>
</evidence>
<dbReference type="Pfam" id="PF07503">
    <property type="entry name" value="zf-HYPF"/>
    <property type="match status" value="2"/>
</dbReference>
<dbReference type="InterPro" id="IPR051060">
    <property type="entry name" value="Carbamoyltrans_HypF-like"/>
</dbReference>